<feature type="domain" description="Solute-binding protein family 5" evidence="2">
    <location>
        <begin position="163"/>
        <end position="300"/>
    </location>
</feature>
<dbReference type="Gene3D" id="3.40.190.10">
    <property type="entry name" value="Periplasmic binding protein-like II"/>
    <property type="match status" value="1"/>
</dbReference>
<dbReference type="GO" id="GO:1904680">
    <property type="term" value="F:peptide transmembrane transporter activity"/>
    <property type="evidence" value="ECO:0007669"/>
    <property type="project" value="TreeGrafter"/>
</dbReference>
<dbReference type="OrthoDB" id="5894719at2"/>
<dbReference type="EMBL" id="PYAT01000001">
    <property type="protein sequence ID" value="PSL41770.1"/>
    <property type="molecule type" value="Genomic_DNA"/>
</dbReference>
<dbReference type="InterPro" id="IPR000914">
    <property type="entry name" value="SBP_5_dom"/>
</dbReference>
<dbReference type="RefSeq" id="WP_106531582.1">
    <property type="nucleotide sequence ID" value="NZ_PYAT01000001.1"/>
</dbReference>
<dbReference type="AlphaFoldDB" id="A0A2P8H6E6"/>
<feature type="domain" description="Transcriptional regulator SgrR N-terminal HTH" evidence="3">
    <location>
        <begin position="18"/>
        <end position="90"/>
    </location>
</feature>
<evidence type="ECO:0000259" key="2">
    <source>
        <dbReference type="Pfam" id="PF00496"/>
    </source>
</evidence>
<evidence type="ECO:0000313" key="4">
    <source>
        <dbReference type="EMBL" id="PSL41770.1"/>
    </source>
</evidence>
<dbReference type="SUPFAM" id="SSF53850">
    <property type="entry name" value="Periplasmic binding protein-like II"/>
    <property type="match status" value="1"/>
</dbReference>
<dbReference type="PANTHER" id="PTHR30290">
    <property type="entry name" value="PERIPLASMIC BINDING COMPONENT OF ABC TRANSPORTER"/>
    <property type="match status" value="1"/>
</dbReference>
<comment type="caution">
    <text evidence="4">The sequence shown here is derived from an EMBL/GenBank/DDBJ whole genome shotgun (WGS) entry which is preliminary data.</text>
</comment>
<sequence length="549" mass="63518">MDKNLLVLWQSVFSGNVKQEEIAELLQLSPRQTSRSIKKWAEQGWFTYSSGQGRGNSSKLQWLRNVEQVYEEQLMKMIGEDAIEKSSKYLLYDWSNEAKDRLMNLFQSKFGYVQSPDEQDKLIIPRRYPLLTMHPLETAEVQGAHIVTNVFNRLVAVDSNGNVFPELAHSWDIEPGKLRFYLKKDVKFHDGSILTAHDVAECLEKLRSHAQFKDLWRPITEISSVAPLVVDILFPGGCSYCLQMLGMMNASIYKEQNGKLIGTGSFYVEGEIKPRLTLMAFKEHFQERPLLDAVEFVVVPADFDFAYRSATEEQAQKTFQVESDSGFGIVIMNAFRDSDIRRKEVRDFIHSIIAKYRHELGAVEQRITPNSRSCLAGQDQQYIPPEIPLPVFTKPLVLKTTNYVANTSAWLKDILEKEGVPVEMLELPFEEYTFNREKNQHADLFIHGEIFEMNQNFSFFQFLIYGYSPLAPLVNTDKKLDRYINDYKHTPFAEWTALNLKVEKALIESSVLIPLYYVKRQIPFSTDLIHINISHFGYVDFSKLWIRPQ</sequence>
<reference evidence="4 5" key="1">
    <citation type="submission" date="2018-03" db="EMBL/GenBank/DDBJ databases">
        <title>Genomic Encyclopedia of Type Strains, Phase III (KMG-III): the genomes of soil and plant-associated and newly described type strains.</title>
        <authorList>
            <person name="Whitman W."/>
        </authorList>
    </citation>
    <scope>NUCLEOTIDE SEQUENCE [LARGE SCALE GENOMIC DNA]</scope>
    <source>
        <strain evidence="4 5">CGMCC 1.12259</strain>
    </source>
</reference>
<dbReference type="Pfam" id="PF00496">
    <property type="entry name" value="SBP_bac_5"/>
    <property type="match status" value="1"/>
</dbReference>
<name>A0A2P8H6E6_9BACL</name>
<protein>
    <submittedName>
        <fullName evidence="4">MarR-like DNA-binding transcriptional regulator SgrR of sgrS sRNA</fullName>
    </submittedName>
</protein>
<accession>A0A2P8H6E6</accession>
<keyword evidence="1 4" id="KW-0238">DNA-binding</keyword>
<dbReference type="PANTHER" id="PTHR30290:SF72">
    <property type="entry name" value="HTH-TYPE TRANSCRIPTIONAL REGULATOR SGRR"/>
    <property type="match status" value="1"/>
</dbReference>
<evidence type="ECO:0000313" key="5">
    <source>
        <dbReference type="Proteomes" id="UP000242682"/>
    </source>
</evidence>
<evidence type="ECO:0000259" key="3">
    <source>
        <dbReference type="Pfam" id="PF12793"/>
    </source>
</evidence>
<dbReference type="Proteomes" id="UP000242682">
    <property type="component" value="Unassembled WGS sequence"/>
</dbReference>
<dbReference type="GO" id="GO:0003677">
    <property type="term" value="F:DNA binding"/>
    <property type="evidence" value="ECO:0007669"/>
    <property type="project" value="UniProtKB-KW"/>
</dbReference>
<keyword evidence="5" id="KW-1185">Reference proteome</keyword>
<organism evidence="4 5">
    <name type="scientific">Planomicrobium soli</name>
    <dbReference type="NCBI Taxonomy" id="1176648"/>
    <lineage>
        <taxon>Bacteria</taxon>
        <taxon>Bacillati</taxon>
        <taxon>Bacillota</taxon>
        <taxon>Bacilli</taxon>
        <taxon>Bacillales</taxon>
        <taxon>Caryophanaceae</taxon>
        <taxon>Planomicrobium</taxon>
    </lineage>
</organism>
<proteinExistence type="predicted"/>
<dbReference type="GO" id="GO:0015833">
    <property type="term" value="P:peptide transport"/>
    <property type="evidence" value="ECO:0007669"/>
    <property type="project" value="TreeGrafter"/>
</dbReference>
<gene>
    <name evidence="4" type="ORF">B0H99_10113</name>
</gene>
<dbReference type="InterPro" id="IPR039424">
    <property type="entry name" value="SBP_5"/>
</dbReference>
<dbReference type="Pfam" id="PF12793">
    <property type="entry name" value="SgrR_N"/>
    <property type="match status" value="1"/>
</dbReference>
<dbReference type="InterPro" id="IPR025370">
    <property type="entry name" value="SgrR_HTH_N"/>
</dbReference>
<evidence type="ECO:0000256" key="1">
    <source>
        <dbReference type="ARBA" id="ARBA00023125"/>
    </source>
</evidence>